<dbReference type="GO" id="GO:0006121">
    <property type="term" value="P:mitochondrial electron transport, succinate to ubiquinone"/>
    <property type="evidence" value="ECO:0007669"/>
    <property type="project" value="TreeGrafter"/>
</dbReference>
<dbReference type="Pfam" id="PF01127">
    <property type="entry name" value="Sdh_cyt"/>
    <property type="match status" value="1"/>
</dbReference>
<keyword evidence="3" id="KW-0812">Transmembrane</keyword>
<dbReference type="Proteomes" id="UP000481858">
    <property type="component" value="Unassembled WGS sequence"/>
</dbReference>
<dbReference type="GO" id="GO:0016020">
    <property type="term" value="C:membrane"/>
    <property type="evidence" value="ECO:0007669"/>
    <property type="project" value="UniProtKB-SubCell"/>
</dbReference>
<dbReference type="InterPro" id="IPR034804">
    <property type="entry name" value="SQR/QFR_C/D"/>
</dbReference>
<dbReference type="PANTHER" id="PTHR10978">
    <property type="entry name" value="SUCCINATE DEHYDROGENASE CYTOCHROME B560 SUBUNIT"/>
    <property type="match status" value="1"/>
</dbReference>
<gene>
    <name evidence="8" type="ORF">GQX73_g4403</name>
</gene>
<dbReference type="CDD" id="cd03499">
    <property type="entry name" value="SQR_TypeC_SdhC"/>
    <property type="match status" value="1"/>
</dbReference>
<dbReference type="NCBIfam" id="TIGR02970">
    <property type="entry name" value="succ_dehyd_cytB"/>
    <property type="match status" value="1"/>
</dbReference>
<keyword evidence="6" id="KW-0408">Iron</keyword>
<evidence type="ECO:0000256" key="1">
    <source>
        <dbReference type="ARBA" id="ARBA00004141"/>
    </source>
</evidence>
<keyword evidence="4" id="KW-0479">Metal-binding</keyword>
<proteinExistence type="predicted"/>
<dbReference type="FunCoup" id="A0A7C8J275">
    <property type="interactions" value="339"/>
</dbReference>
<keyword evidence="7" id="KW-0472">Membrane</keyword>
<dbReference type="GO" id="GO:0005739">
    <property type="term" value="C:mitochondrion"/>
    <property type="evidence" value="ECO:0007669"/>
    <property type="project" value="GOC"/>
</dbReference>
<name>A0A7C8J275_9PEZI</name>
<dbReference type="SUPFAM" id="SSF81343">
    <property type="entry name" value="Fumarate reductase respiratory complex transmembrane subunits"/>
    <property type="match status" value="1"/>
</dbReference>
<evidence type="ECO:0000256" key="7">
    <source>
        <dbReference type="ARBA" id="ARBA00023136"/>
    </source>
</evidence>
<dbReference type="PROSITE" id="PS01001">
    <property type="entry name" value="SDH_CYT_2"/>
    <property type="match status" value="1"/>
</dbReference>
<keyword evidence="5" id="KW-1133">Transmembrane helix</keyword>
<dbReference type="InterPro" id="IPR018495">
    <property type="entry name" value="Succ_DH_cyt_bsu_CS"/>
</dbReference>
<dbReference type="GO" id="GO:0046872">
    <property type="term" value="F:metal ion binding"/>
    <property type="evidence" value="ECO:0007669"/>
    <property type="project" value="UniProtKB-KW"/>
</dbReference>
<dbReference type="OrthoDB" id="588261at2759"/>
<comment type="caution">
    <text evidence="8">The sequence shown here is derived from an EMBL/GenBank/DDBJ whole genome shotgun (WGS) entry which is preliminary data.</text>
</comment>
<dbReference type="InterPro" id="IPR000701">
    <property type="entry name" value="SuccDH_FuR_B_TM-su"/>
</dbReference>
<keyword evidence="9" id="KW-1185">Reference proteome</keyword>
<protein>
    <submittedName>
        <fullName evidence="8">Uncharacterized protein</fullName>
    </submittedName>
</protein>
<dbReference type="InterPro" id="IPR014314">
    <property type="entry name" value="Succ_DH_cytb556"/>
</dbReference>
<evidence type="ECO:0000313" key="9">
    <source>
        <dbReference type="Proteomes" id="UP000481858"/>
    </source>
</evidence>
<evidence type="ECO:0000313" key="8">
    <source>
        <dbReference type="EMBL" id="KAF2969159.1"/>
    </source>
</evidence>
<evidence type="ECO:0000256" key="4">
    <source>
        <dbReference type="ARBA" id="ARBA00022723"/>
    </source>
</evidence>
<dbReference type="GO" id="GO:0006099">
    <property type="term" value="P:tricarboxylic acid cycle"/>
    <property type="evidence" value="ECO:0007669"/>
    <property type="project" value="InterPro"/>
</dbReference>
<dbReference type="InParanoid" id="A0A7C8J275"/>
<evidence type="ECO:0000256" key="6">
    <source>
        <dbReference type="ARBA" id="ARBA00023004"/>
    </source>
</evidence>
<reference evidence="8 9" key="1">
    <citation type="submission" date="2019-12" db="EMBL/GenBank/DDBJ databases">
        <title>Draft genome sequence of the ascomycete Xylaria multiplex DSM 110363.</title>
        <authorList>
            <person name="Buettner E."/>
            <person name="Kellner H."/>
        </authorList>
    </citation>
    <scope>NUCLEOTIDE SEQUENCE [LARGE SCALE GENOMIC DNA]</scope>
    <source>
        <strain evidence="8 9">DSM 110363</strain>
    </source>
</reference>
<accession>A0A7C8J275</accession>
<dbReference type="EMBL" id="WUBL01000040">
    <property type="protein sequence ID" value="KAF2969159.1"/>
    <property type="molecule type" value="Genomic_DNA"/>
</dbReference>
<dbReference type="PANTHER" id="PTHR10978:SF5">
    <property type="entry name" value="SUCCINATE DEHYDROGENASE CYTOCHROME B560 SUBUNIT, MITOCHONDRIAL"/>
    <property type="match status" value="1"/>
</dbReference>
<evidence type="ECO:0000256" key="3">
    <source>
        <dbReference type="ARBA" id="ARBA00022692"/>
    </source>
</evidence>
<evidence type="ECO:0000256" key="5">
    <source>
        <dbReference type="ARBA" id="ARBA00022989"/>
    </source>
</evidence>
<organism evidence="8 9">
    <name type="scientific">Xylaria multiplex</name>
    <dbReference type="NCBI Taxonomy" id="323545"/>
    <lineage>
        <taxon>Eukaryota</taxon>
        <taxon>Fungi</taxon>
        <taxon>Dikarya</taxon>
        <taxon>Ascomycota</taxon>
        <taxon>Pezizomycotina</taxon>
        <taxon>Sordariomycetes</taxon>
        <taxon>Xylariomycetidae</taxon>
        <taxon>Xylariales</taxon>
        <taxon>Xylariaceae</taxon>
        <taxon>Xylaria</taxon>
    </lineage>
</organism>
<keyword evidence="2" id="KW-0349">Heme</keyword>
<comment type="subcellular location">
    <subcellularLocation>
        <location evidence="1">Membrane</location>
        <topology evidence="1">Multi-pass membrane protein</topology>
    </subcellularLocation>
</comment>
<sequence length="182" mass="19795">MNAQRIGVRALQQVVRPNAFSQNIPRLMLASLQTRGAATVKVTPSEAQTILASQRLQRPVSPHLSAYDFKQTWFSASVWTRITGGGMTTALYVFSISYLAAPLTGWHLESATLATAAASLPFAAKAGLKLLVTWPFMFHLFNGTRHLVWDLAKGYKRPVIHAGNIAVWSGSLLSALGIACFL</sequence>
<dbReference type="AlphaFoldDB" id="A0A7C8J275"/>
<evidence type="ECO:0000256" key="2">
    <source>
        <dbReference type="ARBA" id="ARBA00022617"/>
    </source>
</evidence>
<dbReference type="GO" id="GO:0009055">
    <property type="term" value="F:electron transfer activity"/>
    <property type="evidence" value="ECO:0007669"/>
    <property type="project" value="InterPro"/>
</dbReference>
<dbReference type="Gene3D" id="1.20.1300.10">
    <property type="entry name" value="Fumarate reductase/succinate dehydrogenase, transmembrane subunit"/>
    <property type="match status" value="1"/>
</dbReference>